<keyword evidence="1" id="KW-0472">Membrane</keyword>
<dbReference type="OrthoDB" id="9770467at2"/>
<evidence type="ECO:0000256" key="1">
    <source>
        <dbReference type="SAM" id="Phobius"/>
    </source>
</evidence>
<feature type="transmembrane region" description="Helical" evidence="1">
    <location>
        <begin position="6"/>
        <end position="25"/>
    </location>
</feature>
<name>A0A1R1AUJ0_PAELA</name>
<sequence>MQGFLVTLIHCSVSMSLITLAYAAIRPLLSKRYAAKWMYRVWLLIAAGWIFPFRPRIDQLILHVSIPDIPVAFAQSMPFMDVSDMGNARGTIPLWWLLAAIWGCGVVSIVLYHALRHGRFIKTVRRWSEPVIDAKVLGILNRVRSELRITKPVGLSVCESVTNPMLVGFFRPVILLPPMKLSDDVLSLILKHELIHYKRHDLWYKAMILTATAIHWFNPVVYLMAKAAAKQCEISCDALVLQNADHQRRMQYGETIIAVVRNGAKLQTGLSTNFYGGKKDLKNRISLIMDQKGKKAGILIFCMALAGIIWTGSALTDEANADDQQASIGTETVTWSYDSESPIDNEVTRLKELLRRYANNLDSSNK</sequence>
<dbReference type="STRING" id="1401.BK123_27220"/>
<dbReference type="InterPro" id="IPR008756">
    <property type="entry name" value="Peptidase_M56"/>
</dbReference>
<dbReference type="AlphaFoldDB" id="A0A1R1AUJ0"/>
<comment type="caution">
    <text evidence="3">The sequence shown here is derived from an EMBL/GenBank/DDBJ whole genome shotgun (WGS) entry which is preliminary data.</text>
</comment>
<dbReference type="PANTHER" id="PTHR34978">
    <property type="entry name" value="POSSIBLE SENSOR-TRANSDUCER PROTEIN BLAR"/>
    <property type="match status" value="1"/>
</dbReference>
<feature type="transmembrane region" description="Helical" evidence="1">
    <location>
        <begin position="296"/>
        <end position="315"/>
    </location>
</feature>
<dbReference type="PANTHER" id="PTHR34978:SF3">
    <property type="entry name" value="SLR0241 PROTEIN"/>
    <property type="match status" value="1"/>
</dbReference>
<feature type="domain" description="Peptidase M56" evidence="2">
    <location>
        <begin position="7"/>
        <end position="288"/>
    </location>
</feature>
<evidence type="ECO:0000313" key="4">
    <source>
        <dbReference type="Proteomes" id="UP000187074"/>
    </source>
</evidence>
<keyword evidence="1" id="KW-0812">Transmembrane</keyword>
<dbReference type="InterPro" id="IPR052173">
    <property type="entry name" value="Beta-lactam_resp_regulator"/>
</dbReference>
<evidence type="ECO:0000313" key="3">
    <source>
        <dbReference type="EMBL" id="OME89071.1"/>
    </source>
</evidence>
<proteinExistence type="predicted"/>
<accession>A0A1R1AUJ0</accession>
<dbReference type="CDD" id="cd07341">
    <property type="entry name" value="M56_BlaR1_MecR1_like"/>
    <property type="match status" value="1"/>
</dbReference>
<dbReference type="EMBL" id="MRTF01000011">
    <property type="protein sequence ID" value="OME89071.1"/>
    <property type="molecule type" value="Genomic_DNA"/>
</dbReference>
<organism evidence="3 4">
    <name type="scientific">Paenibacillus lautus</name>
    <name type="common">Bacillus lautus</name>
    <dbReference type="NCBI Taxonomy" id="1401"/>
    <lineage>
        <taxon>Bacteria</taxon>
        <taxon>Bacillati</taxon>
        <taxon>Bacillota</taxon>
        <taxon>Bacilli</taxon>
        <taxon>Bacillales</taxon>
        <taxon>Paenibacillaceae</taxon>
        <taxon>Paenibacillus</taxon>
    </lineage>
</organism>
<feature type="transmembrane region" description="Helical" evidence="1">
    <location>
        <begin position="94"/>
        <end position="115"/>
    </location>
</feature>
<feature type="transmembrane region" description="Helical" evidence="1">
    <location>
        <begin position="37"/>
        <end position="53"/>
    </location>
</feature>
<dbReference type="Proteomes" id="UP000187074">
    <property type="component" value="Unassembled WGS sequence"/>
</dbReference>
<evidence type="ECO:0000259" key="2">
    <source>
        <dbReference type="Pfam" id="PF05569"/>
    </source>
</evidence>
<reference evidence="3 4" key="1">
    <citation type="submission" date="2016-11" db="EMBL/GenBank/DDBJ databases">
        <title>Paenibacillus species isolates.</title>
        <authorList>
            <person name="Beno S.M."/>
        </authorList>
    </citation>
    <scope>NUCLEOTIDE SEQUENCE [LARGE SCALE GENOMIC DNA]</scope>
    <source>
        <strain evidence="3 4">FSL F4-0100</strain>
    </source>
</reference>
<keyword evidence="1" id="KW-1133">Transmembrane helix</keyword>
<dbReference type="RefSeq" id="WP_076325488.1">
    <property type="nucleotide sequence ID" value="NZ_JBCNGN010000011.1"/>
</dbReference>
<protein>
    <recommendedName>
        <fullName evidence="2">Peptidase M56 domain-containing protein</fullName>
    </recommendedName>
</protein>
<gene>
    <name evidence="3" type="ORF">BK123_27220</name>
</gene>
<dbReference type="Pfam" id="PF05569">
    <property type="entry name" value="Peptidase_M56"/>
    <property type="match status" value="1"/>
</dbReference>